<dbReference type="EMBL" id="AK230122">
    <property type="protein sequence ID" value="BAF01937.1"/>
    <property type="molecule type" value="mRNA"/>
</dbReference>
<reference evidence="2" key="1">
    <citation type="submission" date="2006-07" db="EMBL/GenBank/DDBJ databases">
        <title>Large-scale analysis of RIKEN Arabidopsis full-length (RAFL) cDNAs.</title>
        <authorList>
            <person name="Totoki Y."/>
            <person name="Seki M."/>
            <person name="Ishida J."/>
            <person name="Nakajima M."/>
            <person name="Enju A."/>
            <person name="Morosawa T."/>
            <person name="Kamiya A."/>
            <person name="Narusaka M."/>
            <person name="Shin-i T."/>
            <person name="Nakagawa M."/>
            <person name="Sakamoto N."/>
            <person name="Oishi K."/>
            <person name="Kohara Y."/>
            <person name="Kobayashi M."/>
            <person name="Toyoda A."/>
            <person name="Sakaki Y."/>
            <person name="Sakurai T."/>
            <person name="Iida K."/>
            <person name="Akiyama K."/>
            <person name="Satou M."/>
            <person name="Toyoda T."/>
            <person name="Konagaya A."/>
            <person name="Carninci P."/>
            <person name="Kawai J."/>
            <person name="Hayashizaki Y."/>
            <person name="Shinozaki K."/>
        </authorList>
    </citation>
    <scope>NUCLEOTIDE SEQUENCE</scope>
</reference>
<evidence type="ECO:0000313" key="2">
    <source>
        <dbReference type="EMBL" id="BAF01937.1"/>
    </source>
</evidence>
<proteinExistence type="evidence at transcript level"/>
<evidence type="ECO:0000256" key="1">
    <source>
        <dbReference type="SAM" id="SignalP"/>
    </source>
</evidence>
<sequence length="171" mass="18588">MSELLALLIIPWLWLLPTSVNEPSGCTSLDPQLISHLLEWSINFSGVPLSLRIDSTTTGKTTVMSVWLKLLDFEIPLISVDSPLLSSSTNKASPLTVTGFNNTLSSSDCLTECLDCSSIEEDSTKLKSSIWDIESWIAPANVVSSGEIPVWLTLSALEHLLVSTHSPVSFD</sequence>
<name>Q0WLS0_ARATH</name>
<keyword evidence="1" id="KW-0732">Signal</keyword>
<feature type="signal peptide" evidence="1">
    <location>
        <begin position="1"/>
        <end position="21"/>
    </location>
</feature>
<protein>
    <submittedName>
        <fullName evidence="2">Uncharacterized protein</fullName>
    </submittedName>
</protein>
<accession>Q0WLS0</accession>
<feature type="chain" id="PRO_5004179099" evidence="1">
    <location>
        <begin position="22"/>
        <end position="171"/>
    </location>
</feature>
<dbReference type="AlphaFoldDB" id="Q0WLS0"/>
<organism evidence="2">
    <name type="scientific">Arabidopsis thaliana</name>
    <name type="common">Mouse-ear cress</name>
    <dbReference type="NCBI Taxonomy" id="3702"/>
    <lineage>
        <taxon>Eukaryota</taxon>
        <taxon>Viridiplantae</taxon>
        <taxon>Streptophyta</taxon>
        <taxon>Embryophyta</taxon>
        <taxon>Tracheophyta</taxon>
        <taxon>Spermatophyta</taxon>
        <taxon>Magnoliopsida</taxon>
        <taxon>eudicotyledons</taxon>
        <taxon>Gunneridae</taxon>
        <taxon>Pentapetalae</taxon>
        <taxon>rosids</taxon>
        <taxon>malvids</taxon>
        <taxon>Brassicales</taxon>
        <taxon>Brassicaceae</taxon>
        <taxon>Camelineae</taxon>
        <taxon>Arabidopsis</taxon>
    </lineage>
</organism>